<evidence type="ECO:0000256" key="1">
    <source>
        <dbReference type="ARBA" id="ARBA00001231"/>
    </source>
</evidence>
<evidence type="ECO:0000256" key="7">
    <source>
        <dbReference type="ARBA" id="ARBA00023295"/>
    </source>
</evidence>
<evidence type="ECO:0000259" key="12">
    <source>
        <dbReference type="Pfam" id="PF00933"/>
    </source>
</evidence>
<keyword evidence="2 11" id="KW-0963">Cytoplasm</keyword>
<comment type="caution">
    <text evidence="13">The sequence shown here is derived from an EMBL/GenBank/DDBJ whole genome shotgun (WGS) entry which is preliminary data.</text>
</comment>
<feature type="binding site" evidence="11">
    <location>
        <position position="78"/>
    </location>
    <ligand>
        <name>substrate</name>
    </ligand>
</feature>
<evidence type="ECO:0000256" key="9">
    <source>
        <dbReference type="ARBA" id="ARBA00023316"/>
    </source>
</evidence>
<dbReference type="NCBIfam" id="NF003740">
    <property type="entry name" value="PRK05337.1"/>
    <property type="match status" value="1"/>
</dbReference>
<dbReference type="InterPro" id="IPR050226">
    <property type="entry name" value="NagZ_Beta-hexosaminidase"/>
</dbReference>
<dbReference type="InterPro" id="IPR017853">
    <property type="entry name" value="GH"/>
</dbReference>
<reference evidence="13 14" key="1">
    <citation type="submission" date="2019-03" db="EMBL/GenBank/DDBJ databases">
        <title>Genomic Encyclopedia of Archaeal and Bacterial Type Strains, Phase II (KMG-II): from individual species to whole genera.</title>
        <authorList>
            <person name="Goeker M."/>
        </authorList>
    </citation>
    <scope>NUCLEOTIDE SEQUENCE [LARGE SCALE GENOMIC DNA]</scope>
    <source>
        <strain evidence="13 14">DSM 27697</strain>
    </source>
</reference>
<dbReference type="RefSeq" id="WP_243642275.1">
    <property type="nucleotide sequence ID" value="NZ_SMFU01000007.1"/>
</dbReference>
<organism evidence="13 14">
    <name type="scientific">Marinobacterium mangrovicola</name>
    <dbReference type="NCBI Taxonomy" id="1476959"/>
    <lineage>
        <taxon>Bacteria</taxon>
        <taxon>Pseudomonadati</taxon>
        <taxon>Pseudomonadota</taxon>
        <taxon>Gammaproteobacteria</taxon>
        <taxon>Oceanospirillales</taxon>
        <taxon>Oceanospirillaceae</taxon>
        <taxon>Marinobacterium</taxon>
    </lineage>
</organism>
<dbReference type="GO" id="GO:0005975">
    <property type="term" value="P:carbohydrate metabolic process"/>
    <property type="evidence" value="ECO:0007669"/>
    <property type="project" value="InterPro"/>
</dbReference>
<dbReference type="PANTHER" id="PTHR30480:SF13">
    <property type="entry name" value="BETA-HEXOSAMINIDASE"/>
    <property type="match status" value="1"/>
</dbReference>
<feature type="binding site" evidence="11">
    <location>
        <position position="144"/>
    </location>
    <ligand>
        <name>substrate</name>
    </ligand>
</feature>
<evidence type="ECO:0000256" key="6">
    <source>
        <dbReference type="ARBA" id="ARBA00022984"/>
    </source>
</evidence>
<dbReference type="EMBL" id="SMFU01000007">
    <property type="protein sequence ID" value="TCK08872.1"/>
    <property type="molecule type" value="Genomic_DNA"/>
</dbReference>
<evidence type="ECO:0000256" key="8">
    <source>
        <dbReference type="ARBA" id="ARBA00023306"/>
    </source>
</evidence>
<comment type="catalytic activity">
    <reaction evidence="1 11">
        <text>Hydrolysis of terminal non-reducing N-acetyl-D-hexosamine residues in N-acetyl-beta-D-hexosaminides.</text>
        <dbReference type="EC" id="3.2.1.52"/>
    </reaction>
</comment>
<comment type="similarity">
    <text evidence="11">Belongs to the glycosyl hydrolase 3 family. NagZ subfamily.</text>
</comment>
<proteinExistence type="inferred from homology"/>
<dbReference type="GO" id="GO:0008360">
    <property type="term" value="P:regulation of cell shape"/>
    <property type="evidence" value="ECO:0007669"/>
    <property type="project" value="UniProtKB-KW"/>
</dbReference>
<accession>A0A4R1GWR8</accession>
<dbReference type="EC" id="3.2.1.52" evidence="11"/>
<dbReference type="GO" id="GO:0009252">
    <property type="term" value="P:peptidoglycan biosynthetic process"/>
    <property type="evidence" value="ECO:0007669"/>
    <property type="project" value="UniProtKB-KW"/>
</dbReference>
<feature type="binding site" evidence="11">
    <location>
        <begin position="174"/>
        <end position="175"/>
    </location>
    <ligand>
        <name>substrate</name>
    </ligand>
</feature>
<keyword evidence="3 11" id="KW-0132">Cell division</keyword>
<dbReference type="GO" id="GO:0051301">
    <property type="term" value="P:cell division"/>
    <property type="evidence" value="ECO:0007669"/>
    <property type="project" value="UniProtKB-KW"/>
</dbReference>
<evidence type="ECO:0000256" key="3">
    <source>
        <dbReference type="ARBA" id="ARBA00022618"/>
    </source>
</evidence>
<keyword evidence="9 11" id="KW-0961">Cell wall biogenesis/degradation</keyword>
<dbReference type="InterPro" id="IPR022956">
    <property type="entry name" value="Beta_hexosaminidase_bac"/>
</dbReference>
<keyword evidence="4 11" id="KW-0378">Hydrolase</keyword>
<evidence type="ECO:0000256" key="11">
    <source>
        <dbReference type="HAMAP-Rule" id="MF_00364"/>
    </source>
</evidence>
<comment type="pathway">
    <text evidence="10 11">Cell wall biogenesis; peptidoglycan recycling.</text>
</comment>
<keyword evidence="14" id="KW-1185">Reference proteome</keyword>
<evidence type="ECO:0000256" key="10">
    <source>
        <dbReference type="ARBA" id="ARBA00037880"/>
    </source>
</evidence>
<feature type="active site" description="Nucleophile" evidence="11">
    <location>
        <position position="258"/>
    </location>
</feature>
<keyword evidence="6 11" id="KW-0573">Peptidoglycan synthesis</keyword>
<evidence type="ECO:0000256" key="4">
    <source>
        <dbReference type="ARBA" id="ARBA00022801"/>
    </source>
</evidence>
<dbReference type="PANTHER" id="PTHR30480">
    <property type="entry name" value="BETA-HEXOSAMINIDASE-RELATED"/>
    <property type="match status" value="1"/>
</dbReference>
<name>A0A4R1GWR8_9GAMM</name>
<dbReference type="Proteomes" id="UP000294546">
    <property type="component" value="Unassembled WGS sequence"/>
</dbReference>
<keyword evidence="7 11" id="KW-0326">Glycosidase</keyword>
<comment type="function">
    <text evidence="11">Plays a role in peptidoglycan recycling by cleaving the terminal beta-1,4-linked N-acetylglucosamine (GlcNAc) from peptide-linked peptidoglycan fragments, giving rise to free GlcNAc, anhydro-N-acetylmuramic acid and anhydro-N-acetylmuramic acid-linked peptides.</text>
</comment>
<dbReference type="GO" id="GO:0004563">
    <property type="term" value="F:beta-N-acetylhexosaminidase activity"/>
    <property type="evidence" value="ECO:0007669"/>
    <property type="project" value="UniProtKB-UniRule"/>
</dbReference>
<dbReference type="HAMAP" id="MF_00364">
    <property type="entry name" value="NagZ"/>
    <property type="match status" value="1"/>
</dbReference>
<protein>
    <recommendedName>
        <fullName evidence="11">Beta-hexosaminidase</fullName>
        <ecNumber evidence="11">3.2.1.52</ecNumber>
    </recommendedName>
    <alternativeName>
        <fullName evidence="11">Beta-N-acetylhexosaminidase</fullName>
    </alternativeName>
    <alternativeName>
        <fullName evidence="11">N-acetyl-beta-glucosaminidase</fullName>
    </alternativeName>
</protein>
<dbReference type="Pfam" id="PF00933">
    <property type="entry name" value="Glyco_hydro_3"/>
    <property type="match status" value="1"/>
</dbReference>
<feature type="active site" description="Proton donor/acceptor" evidence="11">
    <location>
        <position position="187"/>
    </location>
</feature>
<keyword evidence="5 11" id="KW-0133">Cell shape</keyword>
<dbReference type="InterPro" id="IPR001764">
    <property type="entry name" value="Glyco_hydro_3_N"/>
</dbReference>
<dbReference type="GO" id="GO:0009254">
    <property type="term" value="P:peptidoglycan turnover"/>
    <property type="evidence" value="ECO:0007669"/>
    <property type="project" value="UniProtKB-UniRule"/>
</dbReference>
<dbReference type="InterPro" id="IPR036962">
    <property type="entry name" value="Glyco_hydro_3_N_sf"/>
</dbReference>
<gene>
    <name evidence="11" type="primary">nagZ</name>
    <name evidence="13" type="ORF">CLV83_0968</name>
</gene>
<feature type="domain" description="Glycoside hydrolase family 3 N-terminal" evidence="12">
    <location>
        <begin position="22"/>
        <end position="301"/>
    </location>
</feature>
<comment type="subcellular location">
    <subcellularLocation>
        <location evidence="11">Cytoplasm</location>
    </subcellularLocation>
</comment>
<sequence length="346" mass="38134">MTLGTESPALGPLMLDLKGLSLAADEAEILRQPEVGGLILFARNYESPEQLHALMAEVRNARPDILVSVDQEGGRVQRLREGVTRLPPMAALGERWKLDRQQAVEEAHELGWLMAAELRDFDIDFSFAPVLDRDWSRSGVIGDRAFAGTVEGISELAVAFMSGMHEAGMAATGKHFPGHGWVVADSHLEIPVDERSLEEIGGEDMRPFATLIGEGLDAIMPAHVIYSAVNEEPAGFSEFWLQQQLRQRLGFNGVIFSDDLTMEGASVAGGYPQRAEKALRAGCDMVLVCNRPEGALEVLEYLQQHPVAPSPRLGRMKARVVALDDARRRERARQIAQQLIDLMHRV</sequence>
<dbReference type="AlphaFoldDB" id="A0A4R1GWR8"/>
<keyword evidence="8 11" id="KW-0131">Cell cycle</keyword>
<dbReference type="GO" id="GO:0071555">
    <property type="term" value="P:cell wall organization"/>
    <property type="evidence" value="ECO:0007669"/>
    <property type="project" value="UniProtKB-KW"/>
</dbReference>
<evidence type="ECO:0000256" key="5">
    <source>
        <dbReference type="ARBA" id="ARBA00022960"/>
    </source>
</evidence>
<evidence type="ECO:0000313" key="14">
    <source>
        <dbReference type="Proteomes" id="UP000294546"/>
    </source>
</evidence>
<evidence type="ECO:0000256" key="2">
    <source>
        <dbReference type="ARBA" id="ARBA00022490"/>
    </source>
</evidence>
<dbReference type="FunFam" id="3.20.20.300:FF:000001">
    <property type="entry name" value="Beta-hexosaminidase"/>
    <property type="match status" value="1"/>
</dbReference>
<feature type="site" description="Important for catalytic activity" evidence="11">
    <location>
        <position position="185"/>
    </location>
</feature>
<dbReference type="GO" id="GO:0005737">
    <property type="term" value="C:cytoplasm"/>
    <property type="evidence" value="ECO:0007669"/>
    <property type="project" value="UniProtKB-SubCell"/>
</dbReference>
<dbReference type="UniPathway" id="UPA00544"/>
<dbReference type="SUPFAM" id="SSF51445">
    <property type="entry name" value="(Trans)glycosidases"/>
    <property type="match status" value="1"/>
</dbReference>
<feature type="binding site" evidence="11">
    <location>
        <position position="70"/>
    </location>
    <ligand>
        <name>substrate</name>
    </ligand>
</feature>
<dbReference type="Gene3D" id="3.20.20.300">
    <property type="entry name" value="Glycoside hydrolase, family 3, N-terminal domain"/>
    <property type="match status" value="1"/>
</dbReference>
<evidence type="ECO:0000313" key="13">
    <source>
        <dbReference type="EMBL" id="TCK08872.1"/>
    </source>
</evidence>